<dbReference type="Gene3D" id="3.30.300.30">
    <property type="match status" value="1"/>
</dbReference>
<protein>
    <submittedName>
        <fullName evidence="5">Long-chain fatty acid--CoA ligase</fullName>
    </submittedName>
</protein>
<name>A0A178MGB1_9CHLR</name>
<dbReference type="PANTHER" id="PTHR43767">
    <property type="entry name" value="LONG-CHAIN-FATTY-ACID--COA LIGASE"/>
    <property type="match status" value="1"/>
</dbReference>
<dbReference type="InterPro" id="IPR000873">
    <property type="entry name" value="AMP-dep_synth/lig_dom"/>
</dbReference>
<keyword evidence="6" id="KW-1185">Reference proteome</keyword>
<dbReference type="AlphaFoldDB" id="A0A178MGB1"/>
<evidence type="ECO:0000313" key="6">
    <source>
        <dbReference type="Proteomes" id="UP000078287"/>
    </source>
</evidence>
<dbReference type="STRING" id="1707952.A6A03_11120"/>
<dbReference type="PANTHER" id="PTHR43767:SF12">
    <property type="entry name" value="AMP-DEPENDENT SYNTHETASE AND LIGASE"/>
    <property type="match status" value="1"/>
</dbReference>
<dbReference type="PROSITE" id="PS00455">
    <property type="entry name" value="AMP_BINDING"/>
    <property type="match status" value="1"/>
</dbReference>
<feature type="domain" description="AMP-binding enzyme C-terminal" evidence="4">
    <location>
        <begin position="481"/>
        <end position="556"/>
    </location>
</feature>
<gene>
    <name evidence="5" type="ORF">A6A03_11120</name>
</gene>
<feature type="domain" description="AMP-dependent synthetase/ligase" evidence="3">
    <location>
        <begin position="30"/>
        <end position="429"/>
    </location>
</feature>
<dbReference type="Proteomes" id="UP000078287">
    <property type="component" value="Unassembled WGS sequence"/>
</dbReference>
<dbReference type="RefSeq" id="WP_066784995.1">
    <property type="nucleotide sequence ID" value="NZ_LWQS01000040.1"/>
</dbReference>
<sequence>MDKIWLSYYEPGVPQSLTYPDITLSDMLNNSAKTYADHTATNFVLRYLLGGRFTVGGKFTYRQLNEKVDRMATALYQLGVRKGDRVAVMLPNSPHYIITFFACMRLGAIVVNTNPTYTGRELQHQLHDSGAETIVLLNLFWPRLREVRAETPVKRVIVAHIFDTLGFPSNLLVKSAQKKTPEWVDVMPEQDIFFFQHLLEKYGPTPPKVNLKPDDVALFQYTGGTTGLPKAAMLTHRNLIANTVQVASWLTRGQPGGEKMMAAIPFFHVYGMTVAMMYSIHIGAEIVIVPSPRPIDNVMNVIQRERCTLFPGVPAMYIGIINHPKVNEYDLRSVKACISGSAPLPMDVQEKFGQLTGGRLVEGFGMTEASPVTHCNPVFGERRAGSIGIPLPDTEAKVIDLDTGKEIEPGSDATGELCVRGPQVMKGYWQRPDETAQTIDADGWLHTGDIARVDKDGYFYIVDRKKDMINVGGLKVLPRDVEEVLFMHPKVMEAVVVGIPHPQRGDDTVKAFVVPKPGENPTVEEIKEFCKLHLAPYKVPREVEFRTELPKTLVGKVLRRVLVEEEKAKQKAAMATA</sequence>
<keyword evidence="2 5" id="KW-0436">Ligase</keyword>
<comment type="caution">
    <text evidence="5">The sequence shown here is derived from an EMBL/GenBank/DDBJ whole genome shotgun (WGS) entry which is preliminary data.</text>
</comment>
<dbReference type="FunFam" id="3.30.300.30:FF:000008">
    <property type="entry name" value="2,3-dihydroxybenzoate-AMP ligase"/>
    <property type="match status" value="1"/>
</dbReference>
<evidence type="ECO:0000259" key="3">
    <source>
        <dbReference type="Pfam" id="PF00501"/>
    </source>
</evidence>
<accession>A0A178MGB1</accession>
<dbReference type="SUPFAM" id="SSF56801">
    <property type="entry name" value="Acetyl-CoA synthetase-like"/>
    <property type="match status" value="1"/>
</dbReference>
<organism evidence="5 6">
    <name type="scientific">Chloroflexus islandicus</name>
    <dbReference type="NCBI Taxonomy" id="1707952"/>
    <lineage>
        <taxon>Bacteria</taxon>
        <taxon>Bacillati</taxon>
        <taxon>Chloroflexota</taxon>
        <taxon>Chloroflexia</taxon>
        <taxon>Chloroflexales</taxon>
        <taxon>Chloroflexineae</taxon>
        <taxon>Chloroflexaceae</taxon>
        <taxon>Chloroflexus</taxon>
    </lineage>
</organism>
<evidence type="ECO:0000313" key="5">
    <source>
        <dbReference type="EMBL" id="OAN47004.1"/>
    </source>
</evidence>
<comment type="similarity">
    <text evidence="1">Belongs to the ATP-dependent AMP-binding enzyme family.</text>
</comment>
<dbReference type="Pfam" id="PF00501">
    <property type="entry name" value="AMP-binding"/>
    <property type="match status" value="1"/>
</dbReference>
<dbReference type="Gene3D" id="3.40.50.12780">
    <property type="entry name" value="N-terminal domain of ligase-like"/>
    <property type="match status" value="1"/>
</dbReference>
<evidence type="ECO:0000259" key="4">
    <source>
        <dbReference type="Pfam" id="PF13193"/>
    </source>
</evidence>
<dbReference type="InterPro" id="IPR042099">
    <property type="entry name" value="ANL_N_sf"/>
</dbReference>
<dbReference type="InterPro" id="IPR025110">
    <property type="entry name" value="AMP-bd_C"/>
</dbReference>
<dbReference type="InterPro" id="IPR050237">
    <property type="entry name" value="ATP-dep_AMP-bd_enzyme"/>
</dbReference>
<dbReference type="EMBL" id="LWQS01000040">
    <property type="protein sequence ID" value="OAN47004.1"/>
    <property type="molecule type" value="Genomic_DNA"/>
</dbReference>
<dbReference type="InterPro" id="IPR045851">
    <property type="entry name" value="AMP-bd_C_sf"/>
</dbReference>
<dbReference type="GO" id="GO:0016877">
    <property type="term" value="F:ligase activity, forming carbon-sulfur bonds"/>
    <property type="evidence" value="ECO:0007669"/>
    <property type="project" value="UniProtKB-ARBA"/>
</dbReference>
<reference evidence="5 6" key="1">
    <citation type="submission" date="2016-04" db="EMBL/GenBank/DDBJ databases">
        <title>Chloroflexus islandicus sp. nov., a thermophilic filamentous anoxygenic phototrophic bacterium from geyser Strokkur (Iceland).</title>
        <authorList>
            <person name="Gaisin V.A."/>
            <person name="Kalashnikov A.M."/>
            <person name="Sukhacheva M.V."/>
            <person name="Grouzdev D.S."/>
            <person name="Ivanov T.M."/>
            <person name="Kuznetsov B."/>
            <person name="Gorlenko V.M."/>
        </authorList>
    </citation>
    <scope>NUCLEOTIDE SEQUENCE [LARGE SCALE GENOMIC DNA]</scope>
    <source>
        <strain evidence="6">isl-2</strain>
    </source>
</reference>
<dbReference type="FunFam" id="3.40.50.12780:FF:000003">
    <property type="entry name" value="Long-chain-fatty-acid--CoA ligase FadD"/>
    <property type="match status" value="1"/>
</dbReference>
<evidence type="ECO:0000256" key="1">
    <source>
        <dbReference type="ARBA" id="ARBA00006432"/>
    </source>
</evidence>
<evidence type="ECO:0000256" key="2">
    <source>
        <dbReference type="ARBA" id="ARBA00022598"/>
    </source>
</evidence>
<dbReference type="InterPro" id="IPR020845">
    <property type="entry name" value="AMP-binding_CS"/>
</dbReference>
<dbReference type="OrthoDB" id="9781737at2"/>
<dbReference type="Pfam" id="PF13193">
    <property type="entry name" value="AMP-binding_C"/>
    <property type="match status" value="1"/>
</dbReference>
<proteinExistence type="inferred from homology"/>
<dbReference type="CDD" id="cd05936">
    <property type="entry name" value="FC-FACS_FadD_like"/>
    <property type="match status" value="1"/>
</dbReference>